<gene>
    <name evidence="3" type="ORF">HELGO_WM10293</name>
</gene>
<feature type="compositionally biased region" description="Polar residues" evidence="1">
    <location>
        <begin position="720"/>
        <end position="741"/>
    </location>
</feature>
<accession>A0A6S6S977</accession>
<evidence type="ECO:0000259" key="2">
    <source>
        <dbReference type="SMART" id="SM00287"/>
    </source>
</evidence>
<organism evidence="3">
    <name type="scientific">uncultured Sulfurovum sp</name>
    <dbReference type="NCBI Taxonomy" id="269237"/>
    <lineage>
        <taxon>Bacteria</taxon>
        <taxon>Pseudomonadati</taxon>
        <taxon>Campylobacterota</taxon>
        <taxon>Epsilonproteobacteria</taxon>
        <taxon>Campylobacterales</taxon>
        <taxon>Sulfurovaceae</taxon>
        <taxon>Sulfurovum</taxon>
        <taxon>environmental samples</taxon>
    </lineage>
</organism>
<evidence type="ECO:0000256" key="1">
    <source>
        <dbReference type="SAM" id="MobiDB-lite"/>
    </source>
</evidence>
<dbReference type="SMART" id="SM00287">
    <property type="entry name" value="SH3b"/>
    <property type="match status" value="1"/>
</dbReference>
<evidence type="ECO:0000313" key="3">
    <source>
        <dbReference type="EMBL" id="CAA6801624.1"/>
    </source>
</evidence>
<name>A0A6S6S977_9BACT</name>
<dbReference type="InterPro" id="IPR003646">
    <property type="entry name" value="SH3-like_bac-type"/>
</dbReference>
<proteinExistence type="predicted"/>
<dbReference type="Pfam" id="PF08239">
    <property type="entry name" value="SH3_3"/>
    <property type="match status" value="1"/>
</dbReference>
<dbReference type="EMBL" id="CACVAU010000003">
    <property type="protein sequence ID" value="CAA6801624.1"/>
    <property type="molecule type" value="Genomic_DNA"/>
</dbReference>
<feature type="region of interest" description="Disordered" evidence="1">
    <location>
        <begin position="712"/>
        <end position="746"/>
    </location>
</feature>
<reference evidence="3" key="1">
    <citation type="submission" date="2020-01" db="EMBL/GenBank/DDBJ databases">
        <authorList>
            <person name="Meier V. D."/>
            <person name="Meier V D."/>
        </authorList>
    </citation>
    <scope>NUCLEOTIDE SEQUENCE</scope>
    <source>
        <strain evidence="3">HLG_WM_MAG_05</strain>
    </source>
</reference>
<dbReference type="Gene3D" id="2.30.30.40">
    <property type="entry name" value="SH3 Domains"/>
    <property type="match status" value="1"/>
</dbReference>
<dbReference type="AlphaFoldDB" id="A0A6S6S977"/>
<feature type="domain" description="SH3b" evidence="2">
    <location>
        <begin position="292"/>
        <end position="359"/>
    </location>
</feature>
<protein>
    <submittedName>
        <fullName evidence="3">SH3 domain-containing protein</fullName>
    </submittedName>
</protein>
<sequence>MLTNRTLHLQSMAKGIQKKYAYAPAENINVNLENKAKKLFTKLNLPYEKIPTLRHNEKLPSKIEGMYQKDKLSLRKNPRVSDKKAESVAMHEIYHHTQKDKGLELGQEEAQANKIEKAYLNENQERQEALDFDLIYAHTIKQFYEHEELEQLVRTLGGDASSARRVYANAMEVIAEAKNQKKNSNLVSQNVKQVRKVVGDSGVKYKKSENKFSTSKVYGPHLPESEFIGPIRPTVDYGLLQSKVKQNSSSFPFEKIEKDTSVLQSVPTLINQSILPTIENNIEPKVSSIKISKMGIVWNKEGVNVRSRPNADSDSKTGVRLPFNTHLFVFSKEEGYYSIRTNNGEEGYVSAEDRFVNLRLPEPNAKLHFIESGDTSLSISHAYYGGQAQWGQDHRFFVAGLIKVNQGKGQRGIYCTDGQDWSKAEVISGYMIWIPSLAYMKALSVASGSLSYDTTQVIKGIAHWTKEQIEGLLSGIYSTCASVGNWIWGVLLGEFNPNPSVDQILADVGIGFIPILGQIADARDLIAIAIKLSDKEERANVVTWISLVAIIIGVVPGAGDVVKGVIKIIMKKGADVLQALQKFLSDNGIQDISGFLNKIDWKAHASKASTLLANVVNAIGQKLQEVLKAVALVMAKVKGLISDDVVKFVNIFKAYLLNAFSKLKALESAIGAKISEAFTALSQQIDEAIHLMLLLPPPNKLEPAYANGSKYTDELRPPSSIVNKIEGNSNSRETAGRQNGQETKKEEIKRLENEFLVKKGNLDGEFSKELEEIKGIKTFEGSLDKGVTAEELPKGYTVDSEGVVLGPNNGRIIDMMSRDEKGNRIYRGEGHSTYFTLEDGKRTGSSSPNKDDNIRAKENMIKGKYGEDMMDAHFIKLGYRKINKKSNASDKGIDGIYVKDGPPKEYVVVEAKFGSSELTTVYKPPKGETPDGRKNNEVYKEFKERFGRPNQKLDNIPEVDKKDYEEYQKLHDSRELKYKQMNEGWITKRLEDAGLSSEDLKNIKKGYTPILMKVPDPTRPNTGAKAIKLDEYANASGEFIL</sequence>
<dbReference type="InterPro" id="IPR049802">
    <property type="entry name" value="RhsC-like_FIX"/>
</dbReference>
<dbReference type="CDD" id="cd20746">
    <property type="entry name" value="FIX_Ntox15_NUC_DUF4112_RhsA-like"/>
    <property type="match status" value="1"/>
</dbReference>